<sequence length="170" mass="18969">MAVIKSVEEKYMKEALKQAKKAYALGEVPIGCVIVHEGKIIGRGYNRRNTDKNTLAHAEITAINKASKVIGDWRLEECTLYVTLEPCQMCAGAIVQARIPEVVMGCMNPKAGCAGSILNILEMPQFNHQVKVTRGILEVECSQMLKTFFEELRIRNKQEKEARKSLSSLS</sequence>
<feature type="binding site" evidence="8">
    <location>
        <position position="90"/>
    </location>
    <ligand>
        <name>Zn(2+)</name>
        <dbReference type="ChEBI" id="CHEBI:29105"/>
        <note>catalytic</note>
    </ligand>
</feature>
<dbReference type="HAMAP" id="MF_00972">
    <property type="entry name" value="tRNA_aden_deaminase"/>
    <property type="match status" value="1"/>
</dbReference>
<dbReference type="PROSITE" id="PS51747">
    <property type="entry name" value="CYT_DCMP_DEAMINASES_2"/>
    <property type="match status" value="1"/>
</dbReference>
<evidence type="ECO:0000256" key="5">
    <source>
        <dbReference type="ARBA" id="ARBA00022801"/>
    </source>
</evidence>
<name>A0A6L5YKE6_9FIRM</name>
<comment type="subunit">
    <text evidence="2 8">Homodimer.</text>
</comment>
<dbReference type="EMBL" id="VUMU01000007">
    <property type="protein sequence ID" value="MST58132.1"/>
    <property type="molecule type" value="Genomic_DNA"/>
</dbReference>
<dbReference type="InterPro" id="IPR058535">
    <property type="entry name" value="MafB19-deam"/>
</dbReference>
<evidence type="ECO:0000313" key="11">
    <source>
        <dbReference type="Proteomes" id="UP000476055"/>
    </source>
</evidence>
<dbReference type="FunFam" id="3.40.140.10:FF:000005">
    <property type="entry name" value="tRNA-specific adenosine deaminase"/>
    <property type="match status" value="1"/>
</dbReference>
<evidence type="ECO:0000256" key="8">
    <source>
        <dbReference type="HAMAP-Rule" id="MF_00972"/>
    </source>
</evidence>
<feature type="binding site" evidence="8">
    <location>
        <position position="57"/>
    </location>
    <ligand>
        <name>Zn(2+)</name>
        <dbReference type="ChEBI" id="CHEBI:29105"/>
        <note>catalytic</note>
    </ligand>
</feature>
<comment type="caution">
    <text evidence="10">The sequence shown here is derived from an EMBL/GenBank/DDBJ whole genome shotgun (WGS) entry which is preliminary data.</text>
</comment>
<dbReference type="EC" id="3.5.4.33" evidence="8"/>
<keyword evidence="6 8" id="KW-0862">Zinc</keyword>
<dbReference type="CDD" id="cd01285">
    <property type="entry name" value="nucleoside_deaminase"/>
    <property type="match status" value="1"/>
</dbReference>
<dbReference type="Pfam" id="PF14437">
    <property type="entry name" value="MafB19-deam"/>
    <property type="match status" value="1"/>
</dbReference>
<dbReference type="PROSITE" id="PS00903">
    <property type="entry name" value="CYT_DCMP_DEAMINASES_1"/>
    <property type="match status" value="1"/>
</dbReference>
<comment type="catalytic activity">
    <reaction evidence="7 8">
        <text>adenosine(34) in tRNA + H2O + H(+) = inosine(34) in tRNA + NH4(+)</text>
        <dbReference type="Rhea" id="RHEA:43168"/>
        <dbReference type="Rhea" id="RHEA-COMP:10373"/>
        <dbReference type="Rhea" id="RHEA-COMP:10374"/>
        <dbReference type="ChEBI" id="CHEBI:15377"/>
        <dbReference type="ChEBI" id="CHEBI:15378"/>
        <dbReference type="ChEBI" id="CHEBI:28938"/>
        <dbReference type="ChEBI" id="CHEBI:74411"/>
        <dbReference type="ChEBI" id="CHEBI:82852"/>
        <dbReference type="EC" id="3.5.4.33"/>
    </reaction>
</comment>
<accession>A0A6L5YKE6</accession>
<dbReference type="InterPro" id="IPR002125">
    <property type="entry name" value="CMP_dCMP_dom"/>
</dbReference>
<feature type="domain" description="CMP/dCMP-type deaminase" evidence="9">
    <location>
        <begin position="6"/>
        <end position="115"/>
    </location>
</feature>
<dbReference type="InterPro" id="IPR016193">
    <property type="entry name" value="Cytidine_deaminase-like"/>
</dbReference>
<comment type="cofactor">
    <cofactor evidence="8">
        <name>Zn(2+)</name>
        <dbReference type="ChEBI" id="CHEBI:29105"/>
    </cofactor>
    <text evidence="8">Binds 1 zinc ion per subunit.</text>
</comment>
<dbReference type="SUPFAM" id="SSF53927">
    <property type="entry name" value="Cytidine deaminase-like"/>
    <property type="match status" value="1"/>
</dbReference>
<reference evidence="10 11" key="1">
    <citation type="submission" date="2019-08" db="EMBL/GenBank/DDBJ databases">
        <title>In-depth cultivation of the pig gut microbiome towards novel bacterial diversity and tailored functional studies.</title>
        <authorList>
            <person name="Wylensek D."/>
            <person name="Hitch T.C.A."/>
            <person name="Clavel T."/>
        </authorList>
    </citation>
    <scope>NUCLEOTIDE SEQUENCE [LARGE SCALE GENOMIC DNA]</scope>
    <source>
        <strain evidence="10 11">WCA3-601-WT-6H</strain>
    </source>
</reference>
<organism evidence="10 11">
    <name type="scientific">Waltera intestinalis</name>
    <dbReference type="NCBI Taxonomy" id="2606635"/>
    <lineage>
        <taxon>Bacteria</taxon>
        <taxon>Bacillati</taxon>
        <taxon>Bacillota</taxon>
        <taxon>Clostridia</taxon>
        <taxon>Lachnospirales</taxon>
        <taxon>Lachnospiraceae</taxon>
        <taxon>Waltera</taxon>
    </lineage>
</organism>
<proteinExistence type="inferred from homology"/>
<dbReference type="InterPro" id="IPR016192">
    <property type="entry name" value="APOBEC/CMP_deaminase_Zn-bd"/>
</dbReference>
<evidence type="ECO:0000256" key="6">
    <source>
        <dbReference type="ARBA" id="ARBA00022833"/>
    </source>
</evidence>
<keyword evidence="11" id="KW-1185">Reference proteome</keyword>
<evidence type="ECO:0000313" key="10">
    <source>
        <dbReference type="EMBL" id="MST58132.1"/>
    </source>
</evidence>
<dbReference type="AlphaFoldDB" id="A0A6L5YKE6"/>
<evidence type="ECO:0000256" key="7">
    <source>
        <dbReference type="ARBA" id="ARBA00048045"/>
    </source>
</evidence>
<evidence type="ECO:0000256" key="4">
    <source>
        <dbReference type="ARBA" id="ARBA00022723"/>
    </source>
</evidence>
<dbReference type="InterPro" id="IPR028883">
    <property type="entry name" value="tRNA_aden_deaminase"/>
</dbReference>
<dbReference type="GO" id="GO:0052717">
    <property type="term" value="F:tRNA-specific adenosine-34 deaminase activity"/>
    <property type="evidence" value="ECO:0007669"/>
    <property type="project" value="UniProtKB-UniRule"/>
</dbReference>
<evidence type="ECO:0000256" key="2">
    <source>
        <dbReference type="ARBA" id="ARBA00011738"/>
    </source>
</evidence>
<comment type="function">
    <text evidence="8">Catalyzes the deamination of adenosine to inosine at the wobble position 34 of tRNA(Arg2).</text>
</comment>
<dbReference type="Gene3D" id="3.40.140.10">
    <property type="entry name" value="Cytidine Deaminase, domain 2"/>
    <property type="match status" value="1"/>
</dbReference>
<dbReference type="PANTHER" id="PTHR11079">
    <property type="entry name" value="CYTOSINE DEAMINASE FAMILY MEMBER"/>
    <property type="match status" value="1"/>
</dbReference>
<comment type="similarity">
    <text evidence="1">Belongs to the cytidine and deoxycytidylate deaminase family. ADAT2 subfamily.</text>
</comment>
<gene>
    <name evidence="8" type="primary">tadA</name>
    <name evidence="10" type="ORF">FYJ59_07750</name>
</gene>
<keyword evidence="5 8" id="KW-0378">Hydrolase</keyword>
<keyword evidence="3 8" id="KW-0819">tRNA processing</keyword>
<dbReference type="GO" id="GO:0002100">
    <property type="term" value="P:tRNA wobble adenosine to inosine editing"/>
    <property type="evidence" value="ECO:0007669"/>
    <property type="project" value="UniProtKB-UniRule"/>
</dbReference>
<evidence type="ECO:0000256" key="3">
    <source>
        <dbReference type="ARBA" id="ARBA00022694"/>
    </source>
</evidence>
<evidence type="ECO:0000259" key="9">
    <source>
        <dbReference type="PROSITE" id="PS51747"/>
    </source>
</evidence>
<evidence type="ECO:0000256" key="1">
    <source>
        <dbReference type="ARBA" id="ARBA00010669"/>
    </source>
</evidence>
<dbReference type="GO" id="GO:0008270">
    <property type="term" value="F:zinc ion binding"/>
    <property type="evidence" value="ECO:0007669"/>
    <property type="project" value="UniProtKB-UniRule"/>
</dbReference>
<dbReference type="RefSeq" id="WP_118547806.1">
    <property type="nucleotide sequence ID" value="NZ_DAWCRI010000115.1"/>
</dbReference>
<feature type="binding site" evidence="8">
    <location>
        <position position="87"/>
    </location>
    <ligand>
        <name>Zn(2+)</name>
        <dbReference type="ChEBI" id="CHEBI:29105"/>
        <note>catalytic</note>
    </ligand>
</feature>
<protein>
    <recommendedName>
        <fullName evidence="8">tRNA-specific adenosine deaminase</fullName>
        <ecNumber evidence="8">3.5.4.33</ecNumber>
    </recommendedName>
</protein>
<dbReference type="PANTHER" id="PTHR11079:SF202">
    <property type="entry name" value="TRNA-SPECIFIC ADENOSINE DEAMINASE"/>
    <property type="match status" value="1"/>
</dbReference>
<feature type="active site" description="Proton donor" evidence="8">
    <location>
        <position position="59"/>
    </location>
</feature>
<dbReference type="Proteomes" id="UP000476055">
    <property type="component" value="Unassembled WGS sequence"/>
</dbReference>
<keyword evidence="4 8" id="KW-0479">Metal-binding</keyword>
<dbReference type="NCBIfam" id="NF008113">
    <property type="entry name" value="PRK10860.1"/>
    <property type="match status" value="1"/>
</dbReference>